<evidence type="ECO:0000256" key="3">
    <source>
        <dbReference type="ARBA" id="ARBA00023125"/>
    </source>
</evidence>
<accession>A0A955RJ89</accession>
<dbReference type="Proteomes" id="UP000783287">
    <property type="component" value="Unassembled WGS sequence"/>
</dbReference>
<dbReference type="Pfam" id="PF14520">
    <property type="entry name" value="HHH_5"/>
    <property type="match status" value="1"/>
</dbReference>
<dbReference type="SUPFAM" id="SSF46929">
    <property type="entry name" value="DNA helicase RuvA subunit, C-terminal domain"/>
    <property type="match status" value="1"/>
</dbReference>
<organism evidence="8 9">
    <name type="scientific">Candidatus Dojkabacteria bacterium</name>
    <dbReference type="NCBI Taxonomy" id="2099670"/>
    <lineage>
        <taxon>Bacteria</taxon>
        <taxon>Candidatus Dojkabacteria</taxon>
    </lineage>
</organism>
<dbReference type="InterPro" id="IPR012340">
    <property type="entry name" value="NA-bd_OB-fold"/>
</dbReference>
<sequence length="195" mass="21918">MIAKLKGRVEEVFPTFIILDVNGVGYKVEGDFLNVLEGNDIEAYIFTYVREQDLRLFGFSRKSEFILFEKLLQISGVGPKAALALISNVGTDQILTAINSNEPKLLKTTGVGNKTAQRIIIEMKNKIDKLGIKVTKDTQINLDNINMLTEVEEALIDLGYNKNQIKNVLEKLNLENKTSVDLVKEALQLFNRSNE</sequence>
<comment type="similarity">
    <text evidence="6">Belongs to the RuvA family.</text>
</comment>
<dbReference type="GO" id="GO:0005737">
    <property type="term" value="C:cytoplasm"/>
    <property type="evidence" value="ECO:0007669"/>
    <property type="project" value="UniProtKB-SubCell"/>
</dbReference>
<evidence type="ECO:0000256" key="6">
    <source>
        <dbReference type="HAMAP-Rule" id="MF_00031"/>
    </source>
</evidence>
<comment type="domain">
    <text evidence="6">Has three domains with a flexible linker between the domains II and III and assumes an 'L' shape. Domain III is highly mobile and contacts RuvB.</text>
</comment>
<dbReference type="AlphaFoldDB" id="A0A955RJ89"/>
<dbReference type="InterPro" id="IPR011114">
    <property type="entry name" value="RuvA_C"/>
</dbReference>
<proteinExistence type="inferred from homology"/>
<dbReference type="NCBIfam" id="TIGR00084">
    <property type="entry name" value="ruvA"/>
    <property type="match status" value="1"/>
</dbReference>
<dbReference type="InterPro" id="IPR013849">
    <property type="entry name" value="DNA_helicase_Holl-junc_RuvA_I"/>
</dbReference>
<evidence type="ECO:0000259" key="7">
    <source>
        <dbReference type="SMART" id="SM00278"/>
    </source>
</evidence>
<protein>
    <recommendedName>
        <fullName evidence="6">Holliday junction branch migration complex subunit RuvA</fullName>
    </recommendedName>
</protein>
<keyword evidence="3 6" id="KW-0238">DNA-binding</keyword>
<comment type="subunit">
    <text evidence="6">Homotetramer. Forms an RuvA(8)-RuvB(12)-Holliday junction (HJ) complex. HJ DNA is sandwiched between 2 RuvA tetramers; dsDNA enters through RuvA and exits via RuvB. An RuvB hexamer assembles on each DNA strand where it exits the tetramer. Each RuvB hexamer is contacted by two RuvA subunits (via domain III) on 2 adjacent RuvB subunits; this complex drives branch migration. In the full resolvosome a probable DNA-RuvA(4)-RuvB(12)-RuvC(2) complex forms which resolves the HJ.</text>
</comment>
<dbReference type="SMART" id="SM00278">
    <property type="entry name" value="HhH1"/>
    <property type="match status" value="2"/>
</dbReference>
<comment type="subcellular location">
    <subcellularLocation>
        <location evidence="6">Cytoplasm</location>
    </subcellularLocation>
</comment>
<dbReference type="GO" id="GO:0009378">
    <property type="term" value="F:four-way junction helicase activity"/>
    <property type="evidence" value="ECO:0007669"/>
    <property type="project" value="InterPro"/>
</dbReference>
<dbReference type="GO" id="GO:0006281">
    <property type="term" value="P:DNA repair"/>
    <property type="evidence" value="ECO:0007669"/>
    <property type="project" value="UniProtKB-UniRule"/>
</dbReference>
<reference evidence="8" key="1">
    <citation type="submission" date="2020-04" db="EMBL/GenBank/DDBJ databases">
        <authorList>
            <person name="Zhang T."/>
        </authorList>
    </citation>
    <scope>NUCLEOTIDE SEQUENCE</scope>
    <source>
        <strain evidence="8">HKST-UBA14</strain>
    </source>
</reference>
<keyword evidence="2 6" id="KW-0227">DNA damage</keyword>
<dbReference type="GO" id="GO:0000400">
    <property type="term" value="F:four-way junction DNA binding"/>
    <property type="evidence" value="ECO:0007669"/>
    <property type="project" value="UniProtKB-UniRule"/>
</dbReference>
<keyword evidence="5 6" id="KW-0234">DNA repair</keyword>
<comment type="caution">
    <text evidence="6">Lacks conserved residue(s) required for the propagation of feature annotation.</text>
</comment>
<keyword evidence="1 6" id="KW-0963">Cytoplasm</keyword>
<keyword evidence="4 6" id="KW-0233">DNA recombination</keyword>
<gene>
    <name evidence="6 8" type="primary">ruvA</name>
    <name evidence="8" type="ORF">KC909_04220</name>
</gene>
<evidence type="ECO:0000256" key="2">
    <source>
        <dbReference type="ARBA" id="ARBA00022763"/>
    </source>
</evidence>
<dbReference type="Gene3D" id="2.40.50.140">
    <property type="entry name" value="Nucleic acid-binding proteins"/>
    <property type="match status" value="1"/>
</dbReference>
<dbReference type="SUPFAM" id="SSF50249">
    <property type="entry name" value="Nucleic acid-binding proteins"/>
    <property type="match status" value="1"/>
</dbReference>
<keyword evidence="8" id="KW-0378">Hydrolase</keyword>
<dbReference type="CDD" id="cd14332">
    <property type="entry name" value="UBA_RuvA_C"/>
    <property type="match status" value="1"/>
</dbReference>
<dbReference type="HAMAP" id="MF_00031">
    <property type="entry name" value="DNA_HJ_migration_RuvA"/>
    <property type="match status" value="1"/>
</dbReference>
<dbReference type="GO" id="GO:0048476">
    <property type="term" value="C:Holliday junction resolvase complex"/>
    <property type="evidence" value="ECO:0007669"/>
    <property type="project" value="UniProtKB-UniRule"/>
</dbReference>
<evidence type="ECO:0000313" key="9">
    <source>
        <dbReference type="Proteomes" id="UP000783287"/>
    </source>
</evidence>
<name>A0A955RJ89_9BACT</name>
<dbReference type="GO" id="GO:0009379">
    <property type="term" value="C:Holliday junction helicase complex"/>
    <property type="evidence" value="ECO:0007669"/>
    <property type="project" value="InterPro"/>
</dbReference>
<evidence type="ECO:0000256" key="4">
    <source>
        <dbReference type="ARBA" id="ARBA00023172"/>
    </source>
</evidence>
<feature type="domain" description="Helix-hairpin-helix DNA-binding motif class 1" evidence="7">
    <location>
        <begin position="69"/>
        <end position="88"/>
    </location>
</feature>
<dbReference type="GO" id="GO:0005524">
    <property type="term" value="F:ATP binding"/>
    <property type="evidence" value="ECO:0007669"/>
    <property type="project" value="InterPro"/>
</dbReference>
<comment type="function">
    <text evidence="6">The RuvA-RuvB-RuvC complex processes Holliday junction (HJ) DNA during genetic recombination and DNA repair, while the RuvA-RuvB complex plays an important role in the rescue of blocked DNA replication forks via replication fork reversal (RFR). RuvA specifically binds to HJ cruciform DNA, conferring on it an open structure. The RuvB hexamer acts as an ATP-dependent pump, pulling dsDNA into and through the RuvAB complex. HJ branch migration allows RuvC to scan DNA until it finds its consensus sequence, where it cleaves and resolves the cruciform DNA.</text>
</comment>
<evidence type="ECO:0000256" key="1">
    <source>
        <dbReference type="ARBA" id="ARBA00022490"/>
    </source>
</evidence>
<dbReference type="InterPro" id="IPR010994">
    <property type="entry name" value="RuvA_2-like"/>
</dbReference>
<dbReference type="Gene3D" id="1.10.150.20">
    <property type="entry name" value="5' to 3' exonuclease, C-terminal subdomain"/>
    <property type="match status" value="1"/>
</dbReference>
<evidence type="ECO:0000256" key="5">
    <source>
        <dbReference type="ARBA" id="ARBA00023204"/>
    </source>
</evidence>
<feature type="domain" description="Helix-hairpin-helix DNA-binding motif class 1" evidence="7">
    <location>
        <begin position="103"/>
        <end position="122"/>
    </location>
</feature>
<comment type="caution">
    <text evidence="8">The sequence shown here is derived from an EMBL/GenBank/DDBJ whole genome shotgun (WGS) entry which is preliminary data.</text>
</comment>
<dbReference type="SUPFAM" id="SSF47781">
    <property type="entry name" value="RuvA domain 2-like"/>
    <property type="match status" value="1"/>
</dbReference>
<dbReference type="InterPro" id="IPR000085">
    <property type="entry name" value="RuvA"/>
</dbReference>
<feature type="region of interest" description="Domain III" evidence="6">
    <location>
        <begin position="143"/>
        <end position="195"/>
    </location>
</feature>
<dbReference type="GO" id="GO:0006310">
    <property type="term" value="P:DNA recombination"/>
    <property type="evidence" value="ECO:0007669"/>
    <property type="project" value="UniProtKB-UniRule"/>
</dbReference>
<reference evidence="8" key="2">
    <citation type="journal article" date="2021" name="Microbiome">
        <title>Successional dynamics and alternative stable states in a saline activated sludge microbial community over 9 years.</title>
        <authorList>
            <person name="Wang Y."/>
            <person name="Ye J."/>
            <person name="Ju F."/>
            <person name="Liu L."/>
            <person name="Boyd J.A."/>
            <person name="Deng Y."/>
            <person name="Parks D.H."/>
            <person name="Jiang X."/>
            <person name="Yin X."/>
            <person name="Woodcroft B.J."/>
            <person name="Tyson G.W."/>
            <person name="Hugenholtz P."/>
            <person name="Polz M.F."/>
            <person name="Zhang T."/>
        </authorList>
    </citation>
    <scope>NUCLEOTIDE SEQUENCE</scope>
    <source>
        <strain evidence="8">HKST-UBA14</strain>
    </source>
</reference>
<dbReference type="InterPro" id="IPR036267">
    <property type="entry name" value="RuvA_C_sf"/>
</dbReference>
<dbReference type="Gene3D" id="1.10.8.10">
    <property type="entry name" value="DNA helicase RuvA subunit, C-terminal domain"/>
    <property type="match status" value="1"/>
</dbReference>
<dbReference type="Pfam" id="PF07499">
    <property type="entry name" value="RuvA_C"/>
    <property type="match status" value="1"/>
</dbReference>
<dbReference type="InterPro" id="IPR003583">
    <property type="entry name" value="Hlx-hairpin-Hlx_DNA-bd_motif"/>
</dbReference>
<evidence type="ECO:0000313" key="8">
    <source>
        <dbReference type="EMBL" id="MCA9383547.1"/>
    </source>
</evidence>
<dbReference type="Pfam" id="PF01330">
    <property type="entry name" value="RuvA_N"/>
    <property type="match status" value="1"/>
</dbReference>
<dbReference type="GO" id="GO:0016787">
    <property type="term" value="F:hydrolase activity"/>
    <property type="evidence" value="ECO:0007669"/>
    <property type="project" value="UniProtKB-KW"/>
</dbReference>
<dbReference type="EMBL" id="JAGQLK010000087">
    <property type="protein sequence ID" value="MCA9383547.1"/>
    <property type="molecule type" value="Genomic_DNA"/>
</dbReference>